<dbReference type="InterPro" id="IPR005149">
    <property type="entry name" value="Tscrpt_reg_PadR_N"/>
</dbReference>
<dbReference type="InterPro" id="IPR036390">
    <property type="entry name" value="WH_DNA-bd_sf"/>
</dbReference>
<dbReference type="Gene3D" id="1.10.10.10">
    <property type="entry name" value="Winged helix-like DNA-binding domain superfamily/Winged helix DNA-binding domain"/>
    <property type="match status" value="1"/>
</dbReference>
<dbReference type="Proteomes" id="UP000281738">
    <property type="component" value="Unassembled WGS sequence"/>
</dbReference>
<protein>
    <submittedName>
        <fullName evidence="3">PadR family transcriptional regulator</fullName>
    </submittedName>
</protein>
<proteinExistence type="predicted"/>
<feature type="region of interest" description="Disordered" evidence="1">
    <location>
        <begin position="1"/>
        <end position="29"/>
    </location>
</feature>
<dbReference type="Pfam" id="PF03551">
    <property type="entry name" value="PadR"/>
    <property type="match status" value="1"/>
</dbReference>
<reference evidence="3 4" key="1">
    <citation type="submission" date="2018-11" db="EMBL/GenBank/DDBJ databases">
        <title>Sequencing the genomes of 1000 actinobacteria strains.</title>
        <authorList>
            <person name="Klenk H.-P."/>
        </authorList>
    </citation>
    <scope>NUCLEOTIDE SEQUENCE [LARGE SCALE GENOMIC DNA]</scope>
    <source>
        <strain evidence="3 4">DSM 12652</strain>
    </source>
</reference>
<dbReference type="PANTHER" id="PTHR43252:SF2">
    <property type="entry name" value="TRANSCRIPTION REGULATOR, PADR-LIKE FAMILY"/>
    <property type="match status" value="1"/>
</dbReference>
<dbReference type="RefSeq" id="WP_123389469.1">
    <property type="nucleotide sequence ID" value="NZ_RKHO01000001.1"/>
</dbReference>
<feature type="compositionally biased region" description="Acidic residues" evidence="1">
    <location>
        <begin position="221"/>
        <end position="247"/>
    </location>
</feature>
<evidence type="ECO:0000313" key="4">
    <source>
        <dbReference type="Proteomes" id="UP000281738"/>
    </source>
</evidence>
<dbReference type="InterPro" id="IPR036388">
    <property type="entry name" value="WH-like_DNA-bd_sf"/>
</dbReference>
<evidence type="ECO:0000256" key="1">
    <source>
        <dbReference type="SAM" id="MobiDB-lite"/>
    </source>
</evidence>
<keyword evidence="4" id="KW-1185">Reference proteome</keyword>
<dbReference type="OrthoDB" id="1683430at2"/>
<comment type="caution">
    <text evidence="3">The sequence shown here is derived from an EMBL/GenBank/DDBJ whole genome shotgun (WGS) entry which is preliminary data.</text>
</comment>
<evidence type="ECO:0000259" key="2">
    <source>
        <dbReference type="Pfam" id="PF03551"/>
    </source>
</evidence>
<dbReference type="SUPFAM" id="SSF46785">
    <property type="entry name" value="Winged helix' DNA-binding domain"/>
    <property type="match status" value="1"/>
</dbReference>
<dbReference type="AlphaFoldDB" id="A0A3N2CS95"/>
<feature type="region of interest" description="Disordered" evidence="1">
    <location>
        <begin position="218"/>
        <end position="257"/>
    </location>
</feature>
<name>A0A3N2CS95_9ACTN</name>
<gene>
    <name evidence="3" type="ORF">EDD33_1132</name>
</gene>
<sequence length="257" mass="28041">MRHPLFSSDDEPVRRQRGGSGRGRGYRGHEGWAGPWGAALGGPPPWVAQMFGPDLTGMHRRGGGPGGGRGRPRARRGDVRSAILDVLATSPEGMNGYQVIQQIAERSHHQWKPSPGSVYPTISQLEDEGLVEDAPSGRKALQLTAEGRAYVVDHPEELAAVWAPFVPEEDDHEAVNFKQVIGQTVGAIVQVVSTGTPDQREKALHILAETRRQMYGLLAEGPDDLDEDLEGDLDAPDELDELDELDETHDGTDPRER</sequence>
<feature type="domain" description="Transcription regulator PadR N-terminal" evidence="2">
    <location>
        <begin position="83"/>
        <end position="150"/>
    </location>
</feature>
<dbReference type="EMBL" id="RKHO01000001">
    <property type="protein sequence ID" value="ROR90296.1"/>
    <property type="molecule type" value="Genomic_DNA"/>
</dbReference>
<dbReference type="PANTHER" id="PTHR43252">
    <property type="entry name" value="TRANSCRIPTIONAL REGULATOR YQJI"/>
    <property type="match status" value="1"/>
</dbReference>
<accession>A0A3N2CS95</accession>
<evidence type="ECO:0000313" key="3">
    <source>
        <dbReference type="EMBL" id="ROR90296.1"/>
    </source>
</evidence>
<feature type="compositionally biased region" description="Basic and acidic residues" evidence="1">
    <location>
        <begin position="248"/>
        <end position="257"/>
    </location>
</feature>
<organism evidence="3 4">
    <name type="scientific">Nocardioides aurantiacus</name>
    <dbReference type="NCBI Taxonomy" id="86796"/>
    <lineage>
        <taxon>Bacteria</taxon>
        <taxon>Bacillati</taxon>
        <taxon>Actinomycetota</taxon>
        <taxon>Actinomycetes</taxon>
        <taxon>Propionibacteriales</taxon>
        <taxon>Nocardioidaceae</taxon>
        <taxon>Nocardioides</taxon>
    </lineage>
</organism>